<sequence>MDLLEYQAKELFREVGIPVPPSQRIEHPKDIKGLTIAYPIALKSQVYIGGRGRMGGVRFVENTIDAIAAAQSIFNLPIMGEYPKVLLAEAKYNVEREFYFAVILNRAIRRPVLLGSIKGGIDIQQHAEQIQHVVVEQEFSPYYARRLAIKMGLEGSLIRSVSDIVEKMYRLFASRDLDLVEINPLGISQTGELIALDGKVSVNDDALKRQTDLADLIVDSGGDGHNPQQTRCPVFLEPDGQIGILCNGTGLTLATVDLICGAGGKPAVFLNLGSETQTDSSAESLKEQLTQGLEQLAQIKQVRVLLVNLVTGLLSYSELETVIAAFLNRRSREPRGVSEIRPDTLITHTIRIPQMVVRLMGCPESETDDNNGTKTDLLSGAAQVAVVTSLDEAVAQTVALAKNNNHA</sequence>
<keyword evidence="3 5" id="KW-0547">Nucleotide-binding</keyword>
<dbReference type="PROSITE" id="PS50975">
    <property type="entry name" value="ATP_GRASP"/>
    <property type="match status" value="1"/>
</dbReference>
<keyword evidence="4" id="KW-0460">Magnesium</keyword>
<dbReference type="SUPFAM" id="SSF56059">
    <property type="entry name" value="Glutathione synthetase ATP-binding domain-like"/>
    <property type="match status" value="1"/>
</dbReference>
<dbReference type="SUPFAM" id="SSF52210">
    <property type="entry name" value="Succinyl-CoA synthetase domains"/>
    <property type="match status" value="1"/>
</dbReference>
<dbReference type="Pfam" id="PF08442">
    <property type="entry name" value="ATP-grasp_2"/>
    <property type="match status" value="1"/>
</dbReference>
<evidence type="ECO:0000256" key="3">
    <source>
        <dbReference type="ARBA" id="ARBA00022741"/>
    </source>
</evidence>
<organism evidence="7">
    <name type="scientific">Oscillatoriales cyanobacterium SpSt-418</name>
    <dbReference type="NCBI Taxonomy" id="2282169"/>
    <lineage>
        <taxon>Bacteria</taxon>
        <taxon>Bacillati</taxon>
        <taxon>Cyanobacteriota</taxon>
        <taxon>Cyanophyceae</taxon>
        <taxon>Oscillatoriophycideae</taxon>
        <taxon>Oscillatoriales</taxon>
    </lineage>
</organism>
<dbReference type="InterPro" id="IPR011761">
    <property type="entry name" value="ATP-grasp"/>
</dbReference>
<dbReference type="InterPro" id="IPR013815">
    <property type="entry name" value="ATP_grasp_subdomain_1"/>
</dbReference>
<dbReference type="Pfam" id="PF00549">
    <property type="entry name" value="Ligase_CoA"/>
    <property type="match status" value="1"/>
</dbReference>
<dbReference type="InterPro" id="IPR005809">
    <property type="entry name" value="Succ_CoA_ligase-like_bsu"/>
</dbReference>
<comment type="caution">
    <text evidence="7">The sequence shown here is derived from an EMBL/GenBank/DDBJ whole genome shotgun (WGS) entry which is preliminary data.</text>
</comment>
<dbReference type="InterPro" id="IPR005811">
    <property type="entry name" value="SUCC_ACL_C"/>
</dbReference>
<dbReference type="PIRSF" id="PIRSF001554">
    <property type="entry name" value="SucCS_beta"/>
    <property type="match status" value="1"/>
</dbReference>
<evidence type="ECO:0000256" key="5">
    <source>
        <dbReference type="PROSITE-ProRule" id="PRU00409"/>
    </source>
</evidence>
<dbReference type="Gene3D" id="3.30.1490.20">
    <property type="entry name" value="ATP-grasp fold, A domain"/>
    <property type="match status" value="1"/>
</dbReference>
<dbReference type="AlphaFoldDB" id="A0A7C3PEU7"/>
<evidence type="ECO:0000256" key="1">
    <source>
        <dbReference type="ARBA" id="ARBA00022598"/>
    </source>
</evidence>
<keyword evidence="5" id="KW-0067">ATP-binding</keyword>
<keyword evidence="2" id="KW-0479">Metal-binding</keyword>
<feature type="domain" description="ATP-grasp" evidence="6">
    <location>
        <begin position="9"/>
        <end position="222"/>
    </location>
</feature>
<dbReference type="InterPro" id="IPR016102">
    <property type="entry name" value="Succinyl-CoA_synth-like"/>
</dbReference>
<reference evidence="7" key="1">
    <citation type="journal article" date="2020" name="mSystems">
        <title>Genome- and Community-Level Interaction Insights into Carbon Utilization and Element Cycling Functions of Hydrothermarchaeota in Hydrothermal Sediment.</title>
        <authorList>
            <person name="Zhou Z."/>
            <person name="Liu Y."/>
            <person name="Xu W."/>
            <person name="Pan J."/>
            <person name="Luo Z.H."/>
            <person name="Li M."/>
        </authorList>
    </citation>
    <scope>NUCLEOTIDE SEQUENCE [LARGE SCALE GENOMIC DNA]</scope>
    <source>
        <strain evidence="7">SpSt-418</strain>
    </source>
</reference>
<dbReference type="GO" id="GO:0006104">
    <property type="term" value="P:succinyl-CoA metabolic process"/>
    <property type="evidence" value="ECO:0007669"/>
    <property type="project" value="TreeGrafter"/>
</dbReference>
<dbReference type="Gene3D" id="3.30.470.20">
    <property type="entry name" value="ATP-grasp fold, B domain"/>
    <property type="match status" value="1"/>
</dbReference>
<dbReference type="GO" id="GO:0046872">
    <property type="term" value="F:metal ion binding"/>
    <property type="evidence" value="ECO:0007669"/>
    <property type="project" value="UniProtKB-KW"/>
</dbReference>
<evidence type="ECO:0000259" key="6">
    <source>
        <dbReference type="PROSITE" id="PS50975"/>
    </source>
</evidence>
<dbReference type="GO" id="GO:0005829">
    <property type="term" value="C:cytosol"/>
    <property type="evidence" value="ECO:0007669"/>
    <property type="project" value="TreeGrafter"/>
</dbReference>
<name>A0A7C3PEU7_9CYAN</name>
<dbReference type="GO" id="GO:0006099">
    <property type="term" value="P:tricarboxylic acid cycle"/>
    <property type="evidence" value="ECO:0007669"/>
    <property type="project" value="InterPro"/>
</dbReference>
<dbReference type="GO" id="GO:0042709">
    <property type="term" value="C:succinate-CoA ligase complex"/>
    <property type="evidence" value="ECO:0007669"/>
    <property type="project" value="TreeGrafter"/>
</dbReference>
<keyword evidence="1 7" id="KW-0436">Ligase</keyword>
<dbReference type="InterPro" id="IPR013650">
    <property type="entry name" value="ATP-grasp_succ-CoA_synth-type"/>
</dbReference>
<evidence type="ECO:0000313" key="7">
    <source>
        <dbReference type="EMBL" id="HFM98513.1"/>
    </source>
</evidence>
<dbReference type="PANTHER" id="PTHR11815">
    <property type="entry name" value="SUCCINYL-COA SYNTHETASE BETA CHAIN"/>
    <property type="match status" value="1"/>
</dbReference>
<dbReference type="GO" id="GO:0004775">
    <property type="term" value="F:succinate-CoA ligase (ADP-forming) activity"/>
    <property type="evidence" value="ECO:0007669"/>
    <property type="project" value="TreeGrafter"/>
</dbReference>
<dbReference type="EMBL" id="DSRU01000173">
    <property type="protein sequence ID" value="HFM98513.1"/>
    <property type="molecule type" value="Genomic_DNA"/>
</dbReference>
<protein>
    <submittedName>
        <fullName evidence="7">Succinate--CoA ligase subunit beta</fullName>
    </submittedName>
</protein>
<dbReference type="GO" id="GO:0005524">
    <property type="term" value="F:ATP binding"/>
    <property type="evidence" value="ECO:0007669"/>
    <property type="project" value="UniProtKB-UniRule"/>
</dbReference>
<evidence type="ECO:0000256" key="2">
    <source>
        <dbReference type="ARBA" id="ARBA00022723"/>
    </source>
</evidence>
<dbReference type="PANTHER" id="PTHR11815:SF10">
    <property type="entry name" value="SUCCINATE--COA LIGASE [GDP-FORMING] SUBUNIT BETA, MITOCHONDRIAL"/>
    <property type="match status" value="1"/>
</dbReference>
<gene>
    <name evidence="7" type="ORF">ENR64_12300</name>
</gene>
<proteinExistence type="predicted"/>
<evidence type="ECO:0000256" key="4">
    <source>
        <dbReference type="ARBA" id="ARBA00022842"/>
    </source>
</evidence>
<accession>A0A7C3PEU7</accession>
<dbReference type="Gene3D" id="3.40.50.261">
    <property type="entry name" value="Succinyl-CoA synthetase domains"/>
    <property type="match status" value="1"/>
</dbReference>